<protein>
    <submittedName>
        <fullName evidence="2">Uncharacterized protein</fullName>
    </submittedName>
</protein>
<dbReference type="AlphaFoldDB" id="A0A1G8SCL6"/>
<name>A0A1G8SCL6_9PSED</name>
<keyword evidence="1" id="KW-0812">Transmembrane</keyword>
<evidence type="ECO:0000313" key="2">
    <source>
        <dbReference type="EMBL" id="SDJ26982.1"/>
    </source>
</evidence>
<keyword evidence="1" id="KW-0472">Membrane</keyword>
<evidence type="ECO:0000256" key="1">
    <source>
        <dbReference type="SAM" id="Phobius"/>
    </source>
</evidence>
<keyword evidence="3" id="KW-1185">Reference proteome</keyword>
<dbReference type="EMBL" id="FNCO01000025">
    <property type="protein sequence ID" value="SDJ26982.1"/>
    <property type="molecule type" value="Genomic_DNA"/>
</dbReference>
<keyword evidence="1" id="KW-1133">Transmembrane helix</keyword>
<organism evidence="2 3">
    <name type="scientific">Pseudomonas abietaniphila</name>
    <dbReference type="NCBI Taxonomy" id="89065"/>
    <lineage>
        <taxon>Bacteria</taxon>
        <taxon>Pseudomonadati</taxon>
        <taxon>Pseudomonadota</taxon>
        <taxon>Gammaproteobacteria</taxon>
        <taxon>Pseudomonadales</taxon>
        <taxon>Pseudomonadaceae</taxon>
        <taxon>Pseudomonas</taxon>
    </lineage>
</organism>
<accession>A0A1G8SCL6</accession>
<feature type="transmembrane region" description="Helical" evidence="1">
    <location>
        <begin position="31"/>
        <end position="53"/>
    </location>
</feature>
<reference evidence="3" key="1">
    <citation type="submission" date="2016-10" db="EMBL/GenBank/DDBJ databases">
        <authorList>
            <person name="Varghese N."/>
            <person name="Submissions S."/>
        </authorList>
    </citation>
    <scope>NUCLEOTIDE SEQUENCE [LARGE SCALE GENOMIC DNA]</scope>
    <source>
        <strain evidence="3">ATCC 700689</strain>
    </source>
</reference>
<sequence length="170" mass="18756">MNAHDQEMQNRRHPVDEDIALQRQIWRFQRVGWYALVAVVLLTLFGLFSHGLLSSTTATSAQKDLTVDYERFHRSGGVNAMVIHSRGEPGKPHTVVLGNAMMQGFSIDSIQPQPVSSAGTRQGLRLTLIGDGNGESVLYLAWRSDGLGLYESDISVEGGGHVSFNQFIYP</sequence>
<dbReference type="STRING" id="89065.SAMN05216605_1251"/>
<dbReference type="Proteomes" id="UP000182894">
    <property type="component" value="Unassembled WGS sequence"/>
</dbReference>
<gene>
    <name evidence="2" type="ORF">SAMN05216605_1251</name>
</gene>
<dbReference type="RefSeq" id="WP_074758815.1">
    <property type="nucleotide sequence ID" value="NZ_CP155619.1"/>
</dbReference>
<proteinExistence type="predicted"/>
<evidence type="ECO:0000313" key="3">
    <source>
        <dbReference type="Proteomes" id="UP000182894"/>
    </source>
</evidence>